<name>A0AAV4TCH1_9ARAC</name>
<keyword evidence="2" id="KW-1185">Reference proteome</keyword>
<protein>
    <submittedName>
        <fullName evidence="1">Uncharacterized protein</fullName>
    </submittedName>
</protein>
<reference evidence="1 2" key="1">
    <citation type="submission" date="2021-06" db="EMBL/GenBank/DDBJ databases">
        <title>Caerostris darwini draft genome.</title>
        <authorList>
            <person name="Kono N."/>
            <person name="Arakawa K."/>
        </authorList>
    </citation>
    <scope>NUCLEOTIDE SEQUENCE [LARGE SCALE GENOMIC DNA]</scope>
</reference>
<dbReference type="AlphaFoldDB" id="A0AAV4TCH1"/>
<proteinExistence type="predicted"/>
<dbReference type="Proteomes" id="UP001054837">
    <property type="component" value="Unassembled WGS sequence"/>
</dbReference>
<accession>A0AAV4TCH1</accession>
<evidence type="ECO:0000313" key="1">
    <source>
        <dbReference type="EMBL" id="GIY43980.1"/>
    </source>
</evidence>
<evidence type="ECO:0000313" key="2">
    <source>
        <dbReference type="Proteomes" id="UP001054837"/>
    </source>
</evidence>
<sequence>MKGSASTTPLDDREVSQRRLLSTNIVLHFGTPEYATPYLELERAVFPLTAGMDPERRGVFSEQGHPLPPSPPLTKGLSCVHKNCCAAHVQVGAPSPNRREGVSFKC</sequence>
<dbReference type="EMBL" id="BPLQ01009436">
    <property type="protein sequence ID" value="GIY43980.1"/>
    <property type="molecule type" value="Genomic_DNA"/>
</dbReference>
<organism evidence="1 2">
    <name type="scientific">Caerostris darwini</name>
    <dbReference type="NCBI Taxonomy" id="1538125"/>
    <lineage>
        <taxon>Eukaryota</taxon>
        <taxon>Metazoa</taxon>
        <taxon>Ecdysozoa</taxon>
        <taxon>Arthropoda</taxon>
        <taxon>Chelicerata</taxon>
        <taxon>Arachnida</taxon>
        <taxon>Araneae</taxon>
        <taxon>Araneomorphae</taxon>
        <taxon>Entelegynae</taxon>
        <taxon>Araneoidea</taxon>
        <taxon>Araneidae</taxon>
        <taxon>Caerostris</taxon>
    </lineage>
</organism>
<comment type="caution">
    <text evidence="1">The sequence shown here is derived from an EMBL/GenBank/DDBJ whole genome shotgun (WGS) entry which is preliminary data.</text>
</comment>
<gene>
    <name evidence="1" type="ORF">CDAR_423071</name>
</gene>